<protein>
    <submittedName>
        <fullName evidence="1">Uncharacterized protein</fullName>
    </submittedName>
</protein>
<dbReference type="Proteomes" id="UP001519460">
    <property type="component" value="Unassembled WGS sequence"/>
</dbReference>
<reference evidence="1 2" key="1">
    <citation type="journal article" date="2023" name="Sci. Data">
        <title>Genome assembly of the Korean intertidal mud-creeper Batillaria attramentaria.</title>
        <authorList>
            <person name="Patra A.K."/>
            <person name="Ho P.T."/>
            <person name="Jun S."/>
            <person name="Lee S.J."/>
            <person name="Kim Y."/>
            <person name="Won Y.J."/>
        </authorList>
    </citation>
    <scope>NUCLEOTIDE SEQUENCE [LARGE SCALE GENOMIC DNA]</scope>
    <source>
        <strain evidence="1">Wonlab-2016</strain>
    </source>
</reference>
<dbReference type="EMBL" id="JACVVK020000088">
    <property type="protein sequence ID" value="KAK7493943.1"/>
    <property type="molecule type" value="Genomic_DNA"/>
</dbReference>
<dbReference type="AlphaFoldDB" id="A0ABD0L330"/>
<evidence type="ECO:0000313" key="1">
    <source>
        <dbReference type="EMBL" id="KAK7493943.1"/>
    </source>
</evidence>
<organism evidence="1 2">
    <name type="scientific">Batillaria attramentaria</name>
    <dbReference type="NCBI Taxonomy" id="370345"/>
    <lineage>
        <taxon>Eukaryota</taxon>
        <taxon>Metazoa</taxon>
        <taxon>Spiralia</taxon>
        <taxon>Lophotrochozoa</taxon>
        <taxon>Mollusca</taxon>
        <taxon>Gastropoda</taxon>
        <taxon>Caenogastropoda</taxon>
        <taxon>Sorbeoconcha</taxon>
        <taxon>Cerithioidea</taxon>
        <taxon>Batillariidae</taxon>
        <taxon>Batillaria</taxon>
    </lineage>
</organism>
<accession>A0ABD0L330</accession>
<evidence type="ECO:0000313" key="2">
    <source>
        <dbReference type="Proteomes" id="UP001519460"/>
    </source>
</evidence>
<sequence>MHNNIKRWPNRAKSNPVTANTHERCGLYIIRPRPCLLQVLLTERRTERRRSAMSHWLSKRTLTTGLNSSNDASSPRRPVQQYVMMKILLQLPGAATLQLPPTPGLPQSCLRLSSILGIVRDSSLCNPRDCVRDGRRRSAA</sequence>
<proteinExistence type="predicted"/>
<comment type="caution">
    <text evidence="1">The sequence shown here is derived from an EMBL/GenBank/DDBJ whole genome shotgun (WGS) entry which is preliminary data.</text>
</comment>
<keyword evidence="2" id="KW-1185">Reference proteome</keyword>
<gene>
    <name evidence="1" type="ORF">BaRGS_00014825</name>
</gene>
<name>A0ABD0L330_9CAEN</name>